<dbReference type="InterPro" id="IPR038153">
    <property type="entry name" value="EvaA-like_sf"/>
</dbReference>
<name>A0A382G3J3_9ZZZZ</name>
<evidence type="ECO:0000259" key="1">
    <source>
        <dbReference type="Pfam" id="PF03559"/>
    </source>
</evidence>
<organism evidence="2">
    <name type="scientific">marine metagenome</name>
    <dbReference type="NCBI Taxonomy" id="408172"/>
    <lineage>
        <taxon>unclassified sequences</taxon>
        <taxon>metagenomes</taxon>
        <taxon>ecological metagenomes</taxon>
    </lineage>
</organism>
<protein>
    <recommendedName>
        <fullName evidence="1">dTDP-4-dehydro-6-deoxy-alpha-D-glucopyranose 2,3-dehydratase domain-containing protein</fullName>
    </recommendedName>
</protein>
<proteinExistence type="predicted"/>
<dbReference type="InterPro" id="IPR005212">
    <property type="entry name" value="EvaA-like"/>
</dbReference>
<accession>A0A382G3J3</accession>
<feature type="domain" description="dTDP-4-dehydro-6-deoxy-alpha-D-glucopyranose 2,3-dehydratase" evidence="1">
    <location>
        <begin position="1"/>
        <end position="159"/>
    </location>
</feature>
<reference evidence="2" key="1">
    <citation type="submission" date="2018-05" db="EMBL/GenBank/DDBJ databases">
        <authorList>
            <person name="Lanie J.A."/>
            <person name="Ng W.-L."/>
            <person name="Kazmierczak K.M."/>
            <person name="Andrzejewski T.M."/>
            <person name="Davidsen T.M."/>
            <person name="Wayne K.J."/>
            <person name="Tettelin H."/>
            <person name="Glass J.I."/>
            <person name="Rusch D."/>
            <person name="Podicherti R."/>
            <person name="Tsui H.-C.T."/>
            <person name="Winkler M.E."/>
        </authorList>
    </citation>
    <scope>NUCLEOTIDE SEQUENCE</scope>
</reference>
<dbReference type="Gene3D" id="3.90.79.40">
    <property type="entry name" value="EvaA sugar 2,3-dehydratase subunit"/>
    <property type="match status" value="2"/>
</dbReference>
<dbReference type="Pfam" id="PF03559">
    <property type="entry name" value="Hexose_dehydrat"/>
    <property type="match status" value="2"/>
</dbReference>
<dbReference type="GO" id="GO:0016829">
    <property type="term" value="F:lyase activity"/>
    <property type="evidence" value="ECO:0007669"/>
    <property type="project" value="InterPro"/>
</dbReference>
<feature type="non-terminal residue" evidence="2">
    <location>
        <position position="1"/>
    </location>
</feature>
<sequence>FYSIEGIRVITNYGETQEWEQPIINQPEIGILGILTKVINGERKYLMQAKMEPGNINILQLSPTVQATESNYKRAHKGKKTIYLEYFLGQSDSVVIFDQLQTEQGGRFYKKRNRNMLVEVEKDIDIHDDFRWMNLNEIGALFHIDNFVNMDSRSVLCCVVKRQEIDNPLHPTDKILNWITRLMVKYSLTVELIGLKHVKGWITGEDEIRHTSGSFFQVNSVQVEASTREVTRWTQPMIKNTGEGLVGFLVAEINDTLHFLVRGIVEVGNIDVVHMAPTIQCSVYKQRFREKNKCFPYMDIFLSSHENILYDQMQSEEGGRFYHCQNRHMIVKIDDYKNLELRDDYIWVSYNQVLDFVRYGYFNVEGRSLMSCFGLNEQMAVKND</sequence>
<gene>
    <name evidence="2" type="ORF">METZ01_LOCUS222730</name>
</gene>
<dbReference type="EMBL" id="UINC01053403">
    <property type="protein sequence ID" value="SVB69876.1"/>
    <property type="molecule type" value="Genomic_DNA"/>
</dbReference>
<feature type="domain" description="dTDP-4-dehydro-6-deoxy-alpha-D-glucopyranose 2,3-dehydratase" evidence="1">
    <location>
        <begin position="173"/>
        <end position="372"/>
    </location>
</feature>
<dbReference type="AlphaFoldDB" id="A0A382G3J3"/>
<evidence type="ECO:0000313" key="2">
    <source>
        <dbReference type="EMBL" id="SVB69876.1"/>
    </source>
</evidence>